<dbReference type="Pfam" id="PF01494">
    <property type="entry name" value="FAD_binding_3"/>
    <property type="match status" value="1"/>
</dbReference>
<organism evidence="5 6">
    <name type="scientific">Rhodopseudomonas palustris</name>
    <dbReference type="NCBI Taxonomy" id="1076"/>
    <lineage>
        <taxon>Bacteria</taxon>
        <taxon>Pseudomonadati</taxon>
        <taxon>Pseudomonadota</taxon>
        <taxon>Alphaproteobacteria</taxon>
        <taxon>Hyphomicrobiales</taxon>
        <taxon>Nitrobacteraceae</taxon>
        <taxon>Rhodopseudomonas</taxon>
    </lineage>
</organism>
<dbReference type="AlphaFoldDB" id="A0A933VVM3"/>
<reference evidence="5" key="1">
    <citation type="submission" date="2020-07" db="EMBL/GenBank/DDBJ databases">
        <title>Huge and variable diversity of episymbiotic CPR bacteria and DPANN archaea in groundwater ecosystems.</title>
        <authorList>
            <person name="He C.Y."/>
            <person name="Keren R."/>
            <person name="Whittaker M."/>
            <person name="Farag I.F."/>
            <person name="Doudna J."/>
            <person name="Cate J.H.D."/>
            <person name="Banfield J.F."/>
        </authorList>
    </citation>
    <scope>NUCLEOTIDE SEQUENCE</scope>
    <source>
        <strain evidence="5">NC_groundwater_1818_Pr3_B-0.1um_66_35</strain>
    </source>
</reference>
<dbReference type="PRINTS" id="PR00420">
    <property type="entry name" value="RNGMNOXGNASE"/>
</dbReference>
<dbReference type="InterPro" id="IPR036188">
    <property type="entry name" value="FAD/NAD-bd_sf"/>
</dbReference>
<evidence type="ECO:0000313" key="6">
    <source>
        <dbReference type="Proteomes" id="UP000782519"/>
    </source>
</evidence>
<keyword evidence="2" id="KW-0285">Flavoprotein</keyword>
<evidence type="ECO:0000259" key="4">
    <source>
        <dbReference type="Pfam" id="PF01494"/>
    </source>
</evidence>
<protein>
    <submittedName>
        <fullName evidence="5">FAD-dependent oxidoreductase</fullName>
    </submittedName>
</protein>
<evidence type="ECO:0000256" key="3">
    <source>
        <dbReference type="ARBA" id="ARBA00022827"/>
    </source>
</evidence>
<proteinExistence type="predicted"/>
<dbReference type="PANTHER" id="PTHR43004:SF19">
    <property type="entry name" value="BINDING MONOOXYGENASE, PUTATIVE (JCVI)-RELATED"/>
    <property type="match status" value="1"/>
</dbReference>
<comment type="cofactor">
    <cofactor evidence="1">
        <name>FAD</name>
        <dbReference type="ChEBI" id="CHEBI:57692"/>
    </cofactor>
</comment>
<evidence type="ECO:0000313" key="5">
    <source>
        <dbReference type="EMBL" id="MBI5130012.1"/>
    </source>
</evidence>
<sequence>MQAHSKSTAPSKSSVLIVGAGPVGLTLAIDLAQRGLDITVVETRSAGEPPNVKCNHVSARSMEVFRRLGLAQQLRDTGLPADFPNDCAYRTTATGIEMSRIKIPARRDRYTATDGPDTHWPTAEPPHRINQIYLEPVLFAHAAATDGVTILNRTAFEGFTQDGHGITATLRDLDSDASLTIAADYLVGCDGARSSVRKAIGAQLSGTPVIQSVQSTYIRAPQLLAMLGEPAWMTLALNPRRCGTVVAIDGRETWLIHNHLNRAEETFDSVDRDWSIRTILGVGPEFDYEILTKEDWVGRRLVADRFRDGRAFICGDAAHLWMPYAGYGMNAGIADATNLAWLLGAVLQRWASPDILDAYEAERLPITEQVSHFAMDMAGKVLSQRRAVPEEVEAPGPEGDAVRQRVGQAAYDLNVQQYCCGGLNFGYFYDRSPIIAYDGAPPPAYSMAEFTPSSVPGCRVPFSRLPDGRPITDAIGPGYTLLRRDPSIDVDALVDPLRRAGAPVAVVDIAPGAAALYDHALLLVRTDQHIAWRGDAVPADADGLADKLLGRKAKLAQAA</sequence>
<feature type="domain" description="FAD-binding" evidence="4">
    <location>
        <begin position="13"/>
        <end position="373"/>
    </location>
</feature>
<dbReference type="Proteomes" id="UP000782519">
    <property type="component" value="Unassembled WGS sequence"/>
</dbReference>
<evidence type="ECO:0000256" key="2">
    <source>
        <dbReference type="ARBA" id="ARBA00022630"/>
    </source>
</evidence>
<dbReference type="Gene3D" id="3.40.30.120">
    <property type="match status" value="1"/>
</dbReference>
<dbReference type="PANTHER" id="PTHR43004">
    <property type="entry name" value="TRK SYSTEM POTASSIUM UPTAKE PROTEIN"/>
    <property type="match status" value="1"/>
</dbReference>
<dbReference type="InterPro" id="IPR002938">
    <property type="entry name" value="FAD-bd"/>
</dbReference>
<keyword evidence="3" id="KW-0274">FAD</keyword>
<dbReference type="GO" id="GO:0071949">
    <property type="term" value="F:FAD binding"/>
    <property type="evidence" value="ECO:0007669"/>
    <property type="project" value="InterPro"/>
</dbReference>
<dbReference type="SUPFAM" id="SSF51905">
    <property type="entry name" value="FAD/NAD(P)-binding domain"/>
    <property type="match status" value="1"/>
</dbReference>
<gene>
    <name evidence="5" type="ORF">HZA66_11270</name>
</gene>
<dbReference type="GO" id="GO:0016709">
    <property type="term" value="F:oxidoreductase activity, acting on paired donors, with incorporation or reduction of molecular oxygen, NAD(P)H as one donor, and incorporation of one atom of oxygen"/>
    <property type="evidence" value="ECO:0007669"/>
    <property type="project" value="UniProtKB-ARBA"/>
</dbReference>
<dbReference type="NCBIfam" id="NF004780">
    <property type="entry name" value="PRK06126.1"/>
    <property type="match status" value="1"/>
</dbReference>
<dbReference type="Gene3D" id="3.50.50.60">
    <property type="entry name" value="FAD/NAD(P)-binding domain"/>
    <property type="match status" value="1"/>
</dbReference>
<name>A0A933VVM3_RHOPL</name>
<dbReference type="Gene3D" id="3.30.9.10">
    <property type="entry name" value="D-Amino Acid Oxidase, subunit A, domain 2"/>
    <property type="match status" value="1"/>
</dbReference>
<dbReference type="InterPro" id="IPR050641">
    <property type="entry name" value="RIFMO-like"/>
</dbReference>
<accession>A0A933VVM3</accession>
<comment type="caution">
    <text evidence="5">The sequence shown here is derived from an EMBL/GenBank/DDBJ whole genome shotgun (WGS) entry which is preliminary data.</text>
</comment>
<dbReference type="EMBL" id="JACRJB010000030">
    <property type="protein sequence ID" value="MBI5130012.1"/>
    <property type="molecule type" value="Genomic_DNA"/>
</dbReference>
<evidence type="ECO:0000256" key="1">
    <source>
        <dbReference type="ARBA" id="ARBA00001974"/>
    </source>
</evidence>